<comment type="caution">
    <text evidence="1">The sequence shown here is derived from an EMBL/GenBank/DDBJ whole genome shotgun (WGS) entry which is preliminary data.</text>
</comment>
<keyword evidence="2" id="KW-1185">Reference proteome</keyword>
<sequence>MCPVYQANLSSSVQYHISRTDVLMHEHELLKVKWGDILGGLVIIFAYLEFVVKPSFHLGPRIEWTGTIVCEEFTPTRTPSKRASCWNRNRLKLFYYHRCLTDHIVLLMFGKMFLAISKILALDIIHDQITSRPIVLEGVVYLE</sequence>
<organism evidence="1 2">
    <name type="scientific">Aspergillus oryzae var. brunneus</name>
    <dbReference type="NCBI Taxonomy" id="332754"/>
    <lineage>
        <taxon>Eukaryota</taxon>
        <taxon>Fungi</taxon>
        <taxon>Dikarya</taxon>
        <taxon>Ascomycota</taxon>
        <taxon>Pezizomycotina</taxon>
        <taxon>Eurotiomycetes</taxon>
        <taxon>Eurotiomycetidae</taxon>
        <taxon>Eurotiales</taxon>
        <taxon>Aspergillaceae</taxon>
        <taxon>Aspergillus</taxon>
        <taxon>Aspergillus subgen. Circumdati</taxon>
    </lineage>
</organism>
<dbReference type="Proteomes" id="UP001165189">
    <property type="component" value="Unassembled WGS sequence"/>
</dbReference>
<dbReference type="EMBL" id="BSYB01000006">
    <property type="protein sequence ID" value="GMG42871.1"/>
    <property type="molecule type" value="Genomic_DNA"/>
</dbReference>
<evidence type="ECO:0000313" key="1">
    <source>
        <dbReference type="EMBL" id="GMG42871.1"/>
    </source>
</evidence>
<evidence type="ECO:0000313" key="2">
    <source>
        <dbReference type="Proteomes" id="UP001165189"/>
    </source>
</evidence>
<proteinExistence type="predicted"/>
<gene>
    <name evidence="1" type="ORF">Aory05_000197500</name>
</gene>
<accession>A0ABQ6KGK5</accession>
<reference evidence="1" key="1">
    <citation type="submission" date="2023-04" db="EMBL/GenBank/DDBJ databases">
        <title>Aspergillus oryzae var. brunneus NBRC 4377.</title>
        <authorList>
            <person name="Ichikawa N."/>
            <person name="Sato H."/>
            <person name="Tonouchi N."/>
        </authorList>
    </citation>
    <scope>NUCLEOTIDE SEQUENCE</scope>
    <source>
        <strain evidence="1">NBRC 4377</strain>
    </source>
</reference>
<name>A0ABQ6KGK5_ASPOZ</name>
<protein>
    <submittedName>
        <fullName evidence="1">Unnamed protein product</fullName>
    </submittedName>
</protein>